<protein>
    <submittedName>
        <fullName evidence="1">Tail protein I</fullName>
    </submittedName>
</protein>
<dbReference type="Pfam" id="PF09684">
    <property type="entry name" value="Tail_P2_I"/>
    <property type="match status" value="1"/>
</dbReference>
<dbReference type="EMBL" id="CP015085">
    <property type="protein sequence ID" value="ANK02279.1"/>
    <property type="molecule type" value="Genomic_DNA"/>
</dbReference>
<dbReference type="AlphaFoldDB" id="A0A192C9M5"/>
<gene>
    <name evidence="1" type="ORF">WLH_01018</name>
</gene>
<accession>A0A192C9M5</accession>
<reference evidence="1 2" key="1">
    <citation type="submission" date="2016-03" db="EMBL/GenBank/DDBJ databases">
        <title>Genome Sequence and Comparative Pathogenic Determinants of Uropathogenic Escherichia coli O25b:H4, a Clinical Isolate from Saudi Arabia.</title>
        <authorList>
            <person name="Alyamani E.A.J."/>
            <person name="Khiyami M.A."/>
            <person name="Booq R.Y."/>
            <person name="Bahwerth F.S."/>
            <person name="Vaisvil B."/>
            <person name="Schmitt D.P."/>
            <person name="Kapatral V."/>
        </authorList>
    </citation>
    <scope>NUCLEOTIDE SEQUENCE [LARGE SCALE GENOMIC DNA]</scope>
    <source>
        <strain evidence="1 2">O25b:H4</strain>
    </source>
</reference>
<dbReference type="Proteomes" id="UP000183316">
    <property type="component" value="Chromosome"/>
</dbReference>
<dbReference type="RefSeq" id="WP_001285323.1">
    <property type="nucleotide sequence ID" value="NZ_CP015085.1"/>
</dbReference>
<organism evidence="1 2">
    <name type="scientific">Escherichia coli O25b:H4</name>
    <dbReference type="NCBI Taxonomy" id="941280"/>
    <lineage>
        <taxon>Bacteria</taxon>
        <taxon>Pseudomonadati</taxon>
        <taxon>Pseudomonadota</taxon>
        <taxon>Gammaproteobacteria</taxon>
        <taxon>Enterobacterales</taxon>
        <taxon>Enterobacteriaceae</taxon>
        <taxon>Escherichia</taxon>
    </lineage>
</organism>
<name>A0A192C9M5_ECO25</name>
<sequence length="176" mass="19667">MSDSRLLPTGSSPLEVAAAKACAEIEKTPVSIRELWNPDTCPANLLPWLAWAFSVDRWDEKWPEATKRAVIRDAYFIHCHKGTIGAIRRVVEPLGYLINVKEWWETNDPPGTFRLDIGVLESGITEEMYLEMERLIADAKPASRHLIGLNIIQDIPGYLYTGGVVCDGDVITVYPG</sequence>
<evidence type="ECO:0000313" key="2">
    <source>
        <dbReference type="Proteomes" id="UP000183316"/>
    </source>
</evidence>
<evidence type="ECO:0000313" key="1">
    <source>
        <dbReference type="EMBL" id="ANK02279.1"/>
    </source>
</evidence>
<dbReference type="InterPro" id="IPR006521">
    <property type="entry name" value="Tail_protein_I"/>
</dbReference>
<dbReference type="GeneID" id="86860234"/>
<proteinExistence type="predicted"/>
<dbReference type="NCBIfam" id="TIGR01634">
    <property type="entry name" value="tail_P2_I"/>
    <property type="match status" value="1"/>
</dbReference>
<dbReference type="PATRIC" id="fig|941280.3.peg.1004"/>